<feature type="coiled-coil region" evidence="1">
    <location>
        <begin position="205"/>
        <end position="232"/>
    </location>
</feature>
<dbReference type="EMBL" id="CAJZBQ010000013">
    <property type="protein sequence ID" value="CAG9314930.1"/>
    <property type="molecule type" value="Genomic_DNA"/>
</dbReference>
<name>A0AAU9IJD4_9CILI</name>
<dbReference type="Proteomes" id="UP001162131">
    <property type="component" value="Unassembled WGS sequence"/>
</dbReference>
<evidence type="ECO:0000256" key="2">
    <source>
        <dbReference type="SAM" id="MobiDB-lite"/>
    </source>
</evidence>
<gene>
    <name evidence="3" type="ORF">BSTOLATCC_MIC12708</name>
</gene>
<protein>
    <submittedName>
        <fullName evidence="3">Uncharacterized protein</fullName>
    </submittedName>
</protein>
<dbReference type="Gene3D" id="1.10.287.1490">
    <property type="match status" value="1"/>
</dbReference>
<evidence type="ECO:0000313" key="3">
    <source>
        <dbReference type="EMBL" id="CAG9314930.1"/>
    </source>
</evidence>
<feature type="coiled-coil region" evidence="1">
    <location>
        <begin position="261"/>
        <end position="320"/>
    </location>
</feature>
<dbReference type="AlphaFoldDB" id="A0AAU9IJD4"/>
<feature type="region of interest" description="Disordered" evidence="2">
    <location>
        <begin position="477"/>
        <end position="521"/>
    </location>
</feature>
<feature type="compositionally biased region" description="Basic residues" evidence="2">
    <location>
        <begin position="508"/>
        <end position="521"/>
    </location>
</feature>
<organism evidence="3 4">
    <name type="scientific">Blepharisma stoltei</name>
    <dbReference type="NCBI Taxonomy" id="1481888"/>
    <lineage>
        <taxon>Eukaryota</taxon>
        <taxon>Sar</taxon>
        <taxon>Alveolata</taxon>
        <taxon>Ciliophora</taxon>
        <taxon>Postciliodesmatophora</taxon>
        <taxon>Heterotrichea</taxon>
        <taxon>Heterotrichida</taxon>
        <taxon>Blepharismidae</taxon>
        <taxon>Blepharisma</taxon>
    </lineage>
</organism>
<comment type="caution">
    <text evidence="3">The sequence shown here is derived from an EMBL/GenBank/DDBJ whole genome shotgun (WGS) entry which is preliminary data.</text>
</comment>
<keyword evidence="1" id="KW-0175">Coiled coil</keyword>
<evidence type="ECO:0000256" key="1">
    <source>
        <dbReference type="SAM" id="Coils"/>
    </source>
</evidence>
<accession>A0AAU9IJD4</accession>
<keyword evidence="4" id="KW-1185">Reference proteome</keyword>
<evidence type="ECO:0000313" key="4">
    <source>
        <dbReference type="Proteomes" id="UP001162131"/>
    </source>
</evidence>
<reference evidence="3" key="1">
    <citation type="submission" date="2021-09" db="EMBL/GenBank/DDBJ databases">
        <authorList>
            <consortium name="AG Swart"/>
            <person name="Singh M."/>
            <person name="Singh A."/>
            <person name="Seah K."/>
            <person name="Emmerich C."/>
        </authorList>
    </citation>
    <scope>NUCLEOTIDE SEQUENCE</scope>
    <source>
        <strain evidence="3">ATCC30299</strain>
    </source>
</reference>
<proteinExistence type="predicted"/>
<sequence>MQTESLGITIIRTEGYAHPCLGCYISVNGRLCDVITPLTEENEANAVIIPTKGNLRLAVNTMGKPGTFLGSVSCSLDIAKTQGYYWLPLLDPTQNDKIDEIPKEISNPKILIAINPRTNDNTSEKLSKLEETNDTERCSKSKSEILFNVGDQSTIKIVDQDTDMDSDYNIEIEKISKNSENLFGSSEIERYKLLARRYFELKSELKSTFIKLEKSQEKQAELEKELNLKKENESILTAQIQEKDSSISALKSTISNLKICNLSLENDQKKLQDKLNKHQNSRALEIESLRSENENLKKKLNQFETRTDKLQNVIHNLSADMSFNDSKINDENVFKDDFKENKGKNTSKNKEKCSSLDHSVLSDIDISLNNIVKKHKLESSFIKKQDHVYSYENKSVYILLRNGSLFFKSDNGYKPIVDLFAKPGNPRSLSKGQSTPKIQLVTNSPSNKRHRRFGSSNIILEKTKGFDFDRTIETQRHQSSERCLLGHGNEKGSKTPRSVAPLTDRTNRFKNGKAMHKAPFK</sequence>